<evidence type="ECO:0000256" key="2">
    <source>
        <dbReference type="ARBA" id="ARBA00022692"/>
    </source>
</evidence>
<keyword evidence="2 5" id="KW-0812">Transmembrane</keyword>
<keyword evidence="8" id="KW-1185">Reference proteome</keyword>
<dbReference type="GO" id="GO:0016020">
    <property type="term" value="C:membrane"/>
    <property type="evidence" value="ECO:0007669"/>
    <property type="project" value="UniProtKB-SubCell"/>
</dbReference>
<name>E7GL47_CLOS6</name>
<feature type="transmembrane region" description="Helical" evidence="5">
    <location>
        <begin position="188"/>
        <end position="206"/>
    </location>
</feature>
<keyword evidence="3 5" id="KW-1133">Transmembrane helix</keyword>
<evidence type="ECO:0000313" key="8">
    <source>
        <dbReference type="Proteomes" id="UP000002970"/>
    </source>
</evidence>
<sequence>MKLVFSLRKPNKSRLLWMLLFLAFLKPGYFENVEWLDKLFDITRIITVIVLGYYNFIYKRKKSYLALFILAYSLIPLSSTIINGGDVFSALVLCAISFGATMIFDIVISEIPDLLFRTLLPVLEILIYINLLTIFIFPQGLYLFITEQGWISDQCWILGLRNAQTLYLMLGCVVELLNYITHKVKIKSIIRLITMYTVVWITISVLNIGSGILGFIAFGILSLILVIIKKNKLRLNFVFVSLFHIIMSLIITNMNTLSSYAIFVFIRGTGNTVFARSIIWSTVWDKIIQNPILGYGLQKSDNMRWLTSIAAGATTAHNTFLDILFRGGVSTFIVFIAILLIIGRRLKNSECPIQLYNWASVSLFTTFIIAQAEGAMSGGNFYLLIGLLWITPAFSKLINYQEEGRFETTRIDC</sequence>
<dbReference type="HOGENOM" id="CLU_665170_0_0_9"/>
<feature type="transmembrane region" description="Helical" evidence="5">
    <location>
        <begin position="235"/>
        <end position="254"/>
    </location>
</feature>
<protein>
    <recommendedName>
        <fullName evidence="6">O-antigen ligase-related domain-containing protein</fullName>
    </recommendedName>
</protein>
<feature type="transmembrane region" description="Helical" evidence="5">
    <location>
        <begin position="165"/>
        <end position="181"/>
    </location>
</feature>
<dbReference type="InterPro" id="IPR007016">
    <property type="entry name" value="O-antigen_ligase-rel_domated"/>
</dbReference>
<feature type="transmembrane region" description="Helical" evidence="5">
    <location>
        <begin position="40"/>
        <end position="57"/>
    </location>
</feature>
<keyword evidence="4 5" id="KW-0472">Membrane</keyword>
<evidence type="ECO:0000259" key="6">
    <source>
        <dbReference type="Pfam" id="PF04932"/>
    </source>
</evidence>
<reference evidence="7 8" key="1">
    <citation type="submission" date="2010-12" db="EMBL/GenBank/DDBJ databases">
        <title>The Genome Sequence of Clostridium symbiosum strain WAL-14163.</title>
        <authorList>
            <person name="Earl A."/>
            <person name="Ward D."/>
            <person name="Feldgarden M."/>
            <person name="Gevers D."/>
            <person name="Finegold S.M."/>
            <person name="Summanen P.H."/>
            <person name="Molitoris D.R."/>
            <person name="Vaisanen M.L."/>
            <person name="Daigneault M."/>
            <person name="Young S.K."/>
            <person name="Zeng Q."/>
            <person name="Gargeya S."/>
            <person name="Fitzgerald M."/>
            <person name="Haas B."/>
            <person name="Abouelleil A."/>
            <person name="Alvarado L."/>
            <person name="Arachchi H.M."/>
            <person name="Berlin A."/>
            <person name="Brown A."/>
            <person name="Chapman S.B."/>
            <person name="Chen Z."/>
            <person name="Dunbar C."/>
            <person name="Freedman E."/>
            <person name="Gearin G."/>
            <person name="Gellesch M."/>
            <person name="Goldberg J."/>
            <person name="Griggs A."/>
            <person name="Gujja S."/>
            <person name="Heilman E."/>
            <person name="Heiman D."/>
            <person name="Howarth C."/>
            <person name="Larson L."/>
            <person name="Lui A."/>
            <person name="MacDonald P.J.P."/>
            <person name="Mehta T."/>
            <person name="Montmayeur A."/>
            <person name="Murphy C."/>
            <person name="Neiman D."/>
            <person name="Pearson M."/>
            <person name="Priest M."/>
            <person name="Roberts A."/>
            <person name="Saif S."/>
            <person name="Shea T."/>
            <person name="Shenoy N."/>
            <person name="Sisk P."/>
            <person name="Stolte C."/>
            <person name="Sykes S."/>
            <person name="White J."/>
            <person name="Yandava C."/>
            <person name="Nusbaum C."/>
            <person name="Birren B."/>
        </authorList>
    </citation>
    <scope>NUCLEOTIDE SEQUENCE [LARGE SCALE GENOMIC DNA]</scope>
    <source>
        <strain evidence="7 8">WAL-14163</strain>
    </source>
</reference>
<dbReference type="Proteomes" id="UP000002970">
    <property type="component" value="Unassembled WGS sequence"/>
</dbReference>
<feature type="transmembrane region" description="Helical" evidence="5">
    <location>
        <begin position="381"/>
        <end position="400"/>
    </location>
</feature>
<feature type="transmembrane region" description="Helical" evidence="5">
    <location>
        <begin position="212"/>
        <end position="228"/>
    </location>
</feature>
<feature type="transmembrane region" description="Helical" evidence="5">
    <location>
        <begin position="323"/>
        <end position="343"/>
    </location>
</feature>
<dbReference type="eggNOG" id="COG3307">
    <property type="taxonomic scope" value="Bacteria"/>
</dbReference>
<feature type="transmembrane region" description="Helical" evidence="5">
    <location>
        <begin position="88"/>
        <end position="108"/>
    </location>
</feature>
<dbReference type="STRING" id="1512.GCA_900049235_01787"/>
<feature type="transmembrane region" description="Helical" evidence="5">
    <location>
        <begin position="355"/>
        <end position="375"/>
    </location>
</feature>
<dbReference type="AlphaFoldDB" id="E7GL47"/>
<evidence type="ECO:0000313" key="7">
    <source>
        <dbReference type="EMBL" id="EGA94431.1"/>
    </source>
</evidence>
<evidence type="ECO:0000256" key="4">
    <source>
        <dbReference type="ARBA" id="ARBA00023136"/>
    </source>
</evidence>
<organism evidence="7 8">
    <name type="scientific">Clostridium symbiosum (strain WAL-14163)</name>
    <dbReference type="NCBI Taxonomy" id="742740"/>
    <lineage>
        <taxon>Bacteria</taxon>
        <taxon>Bacillati</taxon>
        <taxon>Bacillota</taxon>
        <taxon>Clostridia</taxon>
        <taxon>Lachnospirales</taxon>
        <taxon>Lachnospiraceae</taxon>
        <taxon>Otoolea</taxon>
    </lineage>
</organism>
<feature type="domain" description="O-antigen ligase-related" evidence="6">
    <location>
        <begin position="210"/>
        <end position="336"/>
    </location>
</feature>
<dbReference type="Pfam" id="PF04932">
    <property type="entry name" value="Wzy_C"/>
    <property type="match status" value="1"/>
</dbReference>
<comment type="subcellular location">
    <subcellularLocation>
        <location evidence="1">Membrane</location>
        <topology evidence="1">Multi-pass membrane protein</topology>
    </subcellularLocation>
</comment>
<gene>
    <name evidence="7" type="ORF">HMPREF9474_01636</name>
</gene>
<feature type="transmembrane region" description="Helical" evidence="5">
    <location>
        <begin position="64"/>
        <end position="82"/>
    </location>
</feature>
<dbReference type="RefSeq" id="WP_003499755.1">
    <property type="nucleotide sequence ID" value="NZ_GL834308.1"/>
</dbReference>
<accession>E7GL47</accession>
<evidence type="ECO:0000256" key="5">
    <source>
        <dbReference type="SAM" id="Phobius"/>
    </source>
</evidence>
<evidence type="ECO:0000256" key="1">
    <source>
        <dbReference type="ARBA" id="ARBA00004141"/>
    </source>
</evidence>
<evidence type="ECO:0000256" key="3">
    <source>
        <dbReference type="ARBA" id="ARBA00022989"/>
    </source>
</evidence>
<feature type="transmembrane region" description="Helical" evidence="5">
    <location>
        <begin position="120"/>
        <end position="145"/>
    </location>
</feature>
<dbReference type="EMBL" id="ADLQ01000037">
    <property type="protein sequence ID" value="EGA94431.1"/>
    <property type="molecule type" value="Genomic_DNA"/>
</dbReference>
<comment type="caution">
    <text evidence="7">The sequence shown here is derived from an EMBL/GenBank/DDBJ whole genome shotgun (WGS) entry which is preliminary data.</text>
</comment>
<proteinExistence type="predicted"/>